<evidence type="ECO:0000256" key="3">
    <source>
        <dbReference type="ARBA" id="ARBA00022729"/>
    </source>
</evidence>
<dbReference type="InterPro" id="IPR001611">
    <property type="entry name" value="Leu-rich_rpt"/>
</dbReference>
<dbReference type="AlphaFoldDB" id="A0A9R0JZX5"/>
<dbReference type="Pfam" id="PF08263">
    <property type="entry name" value="LRRNT_2"/>
    <property type="match status" value="1"/>
</dbReference>
<dbReference type="Pfam" id="PF00560">
    <property type="entry name" value="LRR_1"/>
    <property type="match status" value="3"/>
</dbReference>
<gene>
    <name evidence="10" type="primary">LOC110792817</name>
</gene>
<keyword evidence="3 7" id="KW-0732">Signal</keyword>
<evidence type="ECO:0000313" key="9">
    <source>
        <dbReference type="Proteomes" id="UP000813463"/>
    </source>
</evidence>
<reference evidence="10" key="2">
    <citation type="submission" date="2025-08" db="UniProtKB">
        <authorList>
            <consortium name="RefSeq"/>
        </authorList>
    </citation>
    <scope>IDENTIFICATION</scope>
    <source>
        <tissue evidence="10">Leaf</tissue>
    </source>
</reference>
<dbReference type="FunFam" id="3.80.10.10:FF:000041">
    <property type="entry name" value="LRR receptor-like serine/threonine-protein kinase ERECTA"/>
    <property type="match status" value="1"/>
</dbReference>
<name>A0A9R0JZX5_SPIOL</name>
<keyword evidence="2" id="KW-0433">Leucine-rich repeat</keyword>
<keyword evidence="9" id="KW-1185">Reference proteome</keyword>
<feature type="signal peptide" evidence="7">
    <location>
        <begin position="1"/>
        <end position="21"/>
    </location>
</feature>
<dbReference type="Proteomes" id="UP000813463">
    <property type="component" value="Chromosome 3"/>
</dbReference>
<evidence type="ECO:0000256" key="5">
    <source>
        <dbReference type="ARBA" id="ARBA00023136"/>
    </source>
</evidence>
<accession>A0A9R0JZX5</accession>
<reference evidence="9" key="1">
    <citation type="journal article" date="2021" name="Nat. Commun.">
        <title>Genomic analyses provide insights into spinach domestication and the genetic basis of agronomic traits.</title>
        <authorList>
            <person name="Cai X."/>
            <person name="Sun X."/>
            <person name="Xu C."/>
            <person name="Sun H."/>
            <person name="Wang X."/>
            <person name="Ge C."/>
            <person name="Zhang Z."/>
            <person name="Wang Q."/>
            <person name="Fei Z."/>
            <person name="Jiao C."/>
            <person name="Wang Q."/>
        </authorList>
    </citation>
    <scope>NUCLEOTIDE SEQUENCE [LARGE SCALE GENOMIC DNA]</scope>
    <source>
        <strain evidence="9">cv. Varoflay</strain>
    </source>
</reference>
<dbReference type="PANTHER" id="PTHR48060:SF21">
    <property type="entry name" value="L DOMAIN-LIKE PROTEIN"/>
    <property type="match status" value="1"/>
</dbReference>
<dbReference type="OrthoDB" id="676979at2759"/>
<keyword evidence="6" id="KW-0325">Glycoprotein</keyword>
<dbReference type="InterPro" id="IPR053211">
    <property type="entry name" value="DNA_repair-toleration"/>
</dbReference>
<keyword evidence="4" id="KW-0677">Repeat</keyword>
<protein>
    <submittedName>
        <fullName evidence="10">Polygalacturonase inhibitor 1</fullName>
    </submittedName>
</protein>
<dbReference type="InterPro" id="IPR032675">
    <property type="entry name" value="LRR_dom_sf"/>
</dbReference>
<evidence type="ECO:0000256" key="1">
    <source>
        <dbReference type="ARBA" id="ARBA00004370"/>
    </source>
</evidence>
<evidence type="ECO:0000259" key="8">
    <source>
        <dbReference type="Pfam" id="PF08263"/>
    </source>
</evidence>
<evidence type="ECO:0000256" key="6">
    <source>
        <dbReference type="ARBA" id="ARBA00023180"/>
    </source>
</evidence>
<dbReference type="PANTHER" id="PTHR48060">
    <property type="entry name" value="DNA DAMAGE-REPAIR/TOLERATION PROTEIN DRT100"/>
    <property type="match status" value="1"/>
</dbReference>
<proteinExistence type="predicted"/>
<organism evidence="9 10">
    <name type="scientific">Spinacia oleracea</name>
    <name type="common">Spinach</name>
    <dbReference type="NCBI Taxonomy" id="3562"/>
    <lineage>
        <taxon>Eukaryota</taxon>
        <taxon>Viridiplantae</taxon>
        <taxon>Streptophyta</taxon>
        <taxon>Embryophyta</taxon>
        <taxon>Tracheophyta</taxon>
        <taxon>Spermatophyta</taxon>
        <taxon>Magnoliopsida</taxon>
        <taxon>eudicotyledons</taxon>
        <taxon>Gunneridae</taxon>
        <taxon>Pentapetalae</taxon>
        <taxon>Caryophyllales</taxon>
        <taxon>Chenopodiaceae</taxon>
        <taxon>Chenopodioideae</taxon>
        <taxon>Anserineae</taxon>
        <taxon>Spinacia</taxon>
    </lineage>
</organism>
<feature type="chain" id="PRO_5040375395" evidence="7">
    <location>
        <begin position="22"/>
        <end position="329"/>
    </location>
</feature>
<sequence length="329" mass="36693">MKISLVYYFVLFFSLLKPLQSATICNPNDKKVLLQIKNYYSRNATTFSTWNPKTDCCKWSNTGCNDAAYPGRITYLFVTYDNDISGTISPMVGDLPFLKTLGFYHLPNVTGLIPSTITKLSKLEILTLTANKLTGPIPDFLRQIKTLQHLDLSNNRFFGTVPSFLSSLPNIFKLELFSNKLTGTIPESFGSFKNISLDLSDNHLSGAVPRSLGHANLTYLSVGRNKLTGDVSFLFARDKPLKTINLSRNKFKFDFTNVDLPHGLELIYISQNMIYGSLPKRLGKVPLYSIDVSRNQLCGPIPTGLQAFSPSKFAHNKCLCGVPLPPCKK</sequence>
<feature type="domain" description="Leucine-rich repeat-containing N-terminal plant-type" evidence="8">
    <location>
        <begin position="27"/>
        <end position="64"/>
    </location>
</feature>
<dbReference type="InterPro" id="IPR013210">
    <property type="entry name" value="LRR_N_plant-typ"/>
</dbReference>
<evidence type="ECO:0000256" key="4">
    <source>
        <dbReference type="ARBA" id="ARBA00022737"/>
    </source>
</evidence>
<comment type="subcellular location">
    <subcellularLocation>
        <location evidence="1">Membrane</location>
    </subcellularLocation>
</comment>
<dbReference type="KEGG" id="soe:110792817"/>
<evidence type="ECO:0000256" key="2">
    <source>
        <dbReference type="ARBA" id="ARBA00022614"/>
    </source>
</evidence>
<dbReference type="SUPFAM" id="SSF52058">
    <property type="entry name" value="L domain-like"/>
    <property type="match status" value="1"/>
</dbReference>
<evidence type="ECO:0000256" key="7">
    <source>
        <dbReference type="SAM" id="SignalP"/>
    </source>
</evidence>
<dbReference type="GeneID" id="110792817"/>
<dbReference type="GO" id="GO:0016020">
    <property type="term" value="C:membrane"/>
    <property type="evidence" value="ECO:0007669"/>
    <property type="project" value="UniProtKB-SubCell"/>
</dbReference>
<dbReference type="RefSeq" id="XP_021853330.1">
    <property type="nucleotide sequence ID" value="XM_021997638.2"/>
</dbReference>
<keyword evidence="5" id="KW-0472">Membrane</keyword>
<evidence type="ECO:0000313" key="10">
    <source>
        <dbReference type="RefSeq" id="XP_021853330.1"/>
    </source>
</evidence>
<dbReference type="Gene3D" id="3.80.10.10">
    <property type="entry name" value="Ribonuclease Inhibitor"/>
    <property type="match status" value="1"/>
</dbReference>